<keyword evidence="2" id="KW-1185">Reference proteome</keyword>
<organism evidence="1 2">
    <name type="scientific">Vespula pensylvanica</name>
    <name type="common">Western yellow jacket</name>
    <name type="synonym">Wasp</name>
    <dbReference type="NCBI Taxonomy" id="30213"/>
    <lineage>
        <taxon>Eukaryota</taxon>
        <taxon>Metazoa</taxon>
        <taxon>Ecdysozoa</taxon>
        <taxon>Arthropoda</taxon>
        <taxon>Hexapoda</taxon>
        <taxon>Insecta</taxon>
        <taxon>Pterygota</taxon>
        <taxon>Neoptera</taxon>
        <taxon>Endopterygota</taxon>
        <taxon>Hymenoptera</taxon>
        <taxon>Apocrita</taxon>
        <taxon>Aculeata</taxon>
        <taxon>Vespoidea</taxon>
        <taxon>Vespidae</taxon>
        <taxon>Vespinae</taxon>
        <taxon>Vespula</taxon>
    </lineage>
</organism>
<reference evidence="1" key="1">
    <citation type="journal article" date="2020" name="G3 (Bethesda)">
        <title>High-Quality Assemblies for Three Invasive Social Wasps from the &lt;i&gt;Vespula&lt;/i&gt; Genus.</title>
        <authorList>
            <person name="Harrop T.W.R."/>
            <person name="Guhlin J."/>
            <person name="McLaughlin G.M."/>
            <person name="Permina E."/>
            <person name="Stockwell P."/>
            <person name="Gilligan J."/>
            <person name="Le Lec M.F."/>
            <person name="Gruber M.A.M."/>
            <person name="Quinn O."/>
            <person name="Lovegrove M."/>
            <person name="Duncan E.J."/>
            <person name="Remnant E.J."/>
            <person name="Van Eeckhoven J."/>
            <person name="Graham B."/>
            <person name="Knapp R.A."/>
            <person name="Langford K.W."/>
            <person name="Kronenberg Z."/>
            <person name="Press M.O."/>
            <person name="Eacker S.M."/>
            <person name="Wilson-Rankin E.E."/>
            <person name="Purcell J."/>
            <person name="Lester P.J."/>
            <person name="Dearden P.K."/>
        </authorList>
    </citation>
    <scope>NUCLEOTIDE SEQUENCE</scope>
    <source>
        <strain evidence="1">Volc-1</strain>
    </source>
</reference>
<comment type="caution">
    <text evidence="1">The sequence shown here is derived from an EMBL/GenBank/DDBJ whole genome shotgun (WGS) entry which is preliminary data.</text>
</comment>
<evidence type="ECO:0000313" key="1">
    <source>
        <dbReference type="EMBL" id="KAF7437613.1"/>
    </source>
</evidence>
<gene>
    <name evidence="1" type="ORF">H0235_000004</name>
</gene>
<accession>A0A834UFZ0</accession>
<sequence>MRFGLYVIVRSEGEEERNDENYFPKSIGVPWRSNSASTVYVYKRVSIRSVHRNFKSGNSEVLLALIFGGLTVKVGREGGGRHRVPFCPPEPRFIGECEDGDAPKDVTIVGGGRSTPPQYATRDRVTWTNWPGTGEVRLVYGLRDKEPQEIPILPCFGT</sequence>
<dbReference type="AlphaFoldDB" id="A0A834UFZ0"/>
<evidence type="ECO:0000313" key="2">
    <source>
        <dbReference type="Proteomes" id="UP000600918"/>
    </source>
</evidence>
<dbReference type="EMBL" id="JACSDY010000001">
    <property type="protein sequence ID" value="KAF7437613.1"/>
    <property type="molecule type" value="Genomic_DNA"/>
</dbReference>
<name>A0A834UFZ0_VESPE</name>
<dbReference type="Proteomes" id="UP000600918">
    <property type="component" value="Unassembled WGS sequence"/>
</dbReference>
<protein>
    <submittedName>
        <fullName evidence="1">Uncharacterized protein</fullName>
    </submittedName>
</protein>
<proteinExistence type="predicted"/>